<evidence type="ECO:0000313" key="1">
    <source>
        <dbReference type="Proteomes" id="UP000492821"/>
    </source>
</evidence>
<evidence type="ECO:0000313" key="2">
    <source>
        <dbReference type="WBParaSite" id="Pan_g4473.t1"/>
    </source>
</evidence>
<dbReference type="WBParaSite" id="Pan_g4473.t1">
    <property type="protein sequence ID" value="Pan_g4473.t1"/>
    <property type="gene ID" value="Pan_g4473"/>
</dbReference>
<protein>
    <submittedName>
        <fullName evidence="2">Uncharacterized protein</fullName>
    </submittedName>
</protein>
<sequence>MFDHVGDFKESITELPLRTFVPYSNVFCFVSFGSSFVQGVVNVNAETTNEQHPSPLHRSIPIVKHQTMFFPSVFISSFIGPRILARTAKLIPMQTSLSNIFSKESTTSNANQLQNRLVETQAYVDVHQIHEF</sequence>
<proteinExistence type="predicted"/>
<dbReference type="AlphaFoldDB" id="A0A7E4VXJ6"/>
<dbReference type="Proteomes" id="UP000492821">
    <property type="component" value="Unassembled WGS sequence"/>
</dbReference>
<accession>A0A7E4VXJ6</accession>
<reference evidence="1" key="1">
    <citation type="journal article" date="2013" name="Genetics">
        <title>The draft genome and transcriptome of Panagrellus redivivus are shaped by the harsh demands of a free-living lifestyle.</title>
        <authorList>
            <person name="Srinivasan J."/>
            <person name="Dillman A.R."/>
            <person name="Macchietto M.G."/>
            <person name="Heikkinen L."/>
            <person name="Lakso M."/>
            <person name="Fracchia K.M."/>
            <person name="Antoshechkin I."/>
            <person name="Mortazavi A."/>
            <person name="Wong G."/>
            <person name="Sternberg P.W."/>
        </authorList>
    </citation>
    <scope>NUCLEOTIDE SEQUENCE [LARGE SCALE GENOMIC DNA]</scope>
    <source>
        <strain evidence="1">MT8872</strain>
    </source>
</reference>
<name>A0A7E4VXJ6_PANRE</name>
<keyword evidence="1" id="KW-1185">Reference proteome</keyword>
<reference evidence="2" key="2">
    <citation type="submission" date="2020-10" db="UniProtKB">
        <authorList>
            <consortium name="WormBaseParasite"/>
        </authorList>
    </citation>
    <scope>IDENTIFICATION</scope>
</reference>
<organism evidence="1 2">
    <name type="scientific">Panagrellus redivivus</name>
    <name type="common">Microworm</name>
    <dbReference type="NCBI Taxonomy" id="6233"/>
    <lineage>
        <taxon>Eukaryota</taxon>
        <taxon>Metazoa</taxon>
        <taxon>Ecdysozoa</taxon>
        <taxon>Nematoda</taxon>
        <taxon>Chromadorea</taxon>
        <taxon>Rhabditida</taxon>
        <taxon>Tylenchina</taxon>
        <taxon>Panagrolaimomorpha</taxon>
        <taxon>Panagrolaimoidea</taxon>
        <taxon>Panagrolaimidae</taxon>
        <taxon>Panagrellus</taxon>
    </lineage>
</organism>